<feature type="compositionally biased region" description="Low complexity" evidence="3">
    <location>
        <begin position="873"/>
        <end position="888"/>
    </location>
</feature>
<keyword evidence="2" id="KW-0677">Repeat</keyword>
<name>A0A167KZM7_PHYB8</name>
<evidence type="ECO:0000313" key="8">
    <source>
        <dbReference type="Proteomes" id="UP000077315"/>
    </source>
</evidence>
<evidence type="ECO:0000313" key="7">
    <source>
        <dbReference type="EMBL" id="OAD69246.1"/>
    </source>
</evidence>
<evidence type="ECO:0000256" key="4">
    <source>
        <dbReference type="SAM" id="Phobius"/>
    </source>
</evidence>
<evidence type="ECO:0000256" key="1">
    <source>
        <dbReference type="ARBA" id="ARBA00022441"/>
    </source>
</evidence>
<feature type="transmembrane region" description="Helical" evidence="4">
    <location>
        <begin position="426"/>
        <end position="444"/>
    </location>
</feature>
<keyword evidence="4" id="KW-0812">Transmembrane</keyword>
<evidence type="ECO:0000256" key="5">
    <source>
        <dbReference type="SAM" id="SignalP"/>
    </source>
</evidence>
<evidence type="ECO:0000256" key="3">
    <source>
        <dbReference type="SAM" id="MobiDB-lite"/>
    </source>
</evidence>
<dbReference type="RefSeq" id="XP_018287286.1">
    <property type="nucleotide sequence ID" value="XM_018439497.1"/>
</dbReference>
<reference evidence="8" key="1">
    <citation type="submission" date="2015-06" db="EMBL/GenBank/DDBJ databases">
        <title>Expansion of signal transduction pathways in fungi by whole-genome duplication.</title>
        <authorList>
            <consortium name="DOE Joint Genome Institute"/>
            <person name="Corrochano L.M."/>
            <person name="Kuo A."/>
            <person name="Marcet-Houben M."/>
            <person name="Polaino S."/>
            <person name="Salamov A."/>
            <person name="Villalobos J.M."/>
            <person name="Alvarez M.I."/>
            <person name="Avalos J."/>
            <person name="Benito E.P."/>
            <person name="Benoit I."/>
            <person name="Burger G."/>
            <person name="Camino L.P."/>
            <person name="Canovas D."/>
            <person name="Cerda-Olmedo E."/>
            <person name="Cheng J.-F."/>
            <person name="Dominguez A."/>
            <person name="Elias M."/>
            <person name="Eslava A.P."/>
            <person name="Glaser F."/>
            <person name="Grimwood J."/>
            <person name="Gutierrez G."/>
            <person name="Heitman J."/>
            <person name="Henrissat B."/>
            <person name="Iturriaga E.A."/>
            <person name="Lang B.F."/>
            <person name="Lavin J.L."/>
            <person name="Lee S."/>
            <person name="Li W."/>
            <person name="Lindquist E."/>
            <person name="Lopez-Garcia S."/>
            <person name="Luque E.M."/>
            <person name="Marcos A.T."/>
            <person name="Martin J."/>
            <person name="McCluskey K."/>
            <person name="Medina H.R."/>
            <person name="Miralles-Duran A."/>
            <person name="Miyazaki A."/>
            <person name="Munoz-Torres E."/>
            <person name="Oguiza J.A."/>
            <person name="Ohm R."/>
            <person name="Olmedo M."/>
            <person name="Orejas M."/>
            <person name="Ortiz-Castellanos L."/>
            <person name="Pisabarro A.G."/>
            <person name="Rodriguez-Romero J."/>
            <person name="Ruiz-Herrera J."/>
            <person name="Ruiz-Vazquez R."/>
            <person name="Sanz C."/>
            <person name="Schackwitz W."/>
            <person name="Schmutz J."/>
            <person name="Shahriari M."/>
            <person name="Shelest E."/>
            <person name="Silva-Franco F."/>
            <person name="Soanes D."/>
            <person name="Syed K."/>
            <person name="Tagua V.G."/>
            <person name="Talbot N.J."/>
            <person name="Thon M."/>
            <person name="De vries R.P."/>
            <person name="Wiebenga A."/>
            <person name="Yadav J.S."/>
            <person name="Braun E.L."/>
            <person name="Baker S."/>
            <person name="Garre V."/>
            <person name="Horwitz B."/>
            <person name="Torres-Martinez S."/>
            <person name="Idnurm A."/>
            <person name="Herrera-Estrella A."/>
            <person name="Gabaldon T."/>
            <person name="Grigoriev I.V."/>
        </authorList>
    </citation>
    <scope>NUCLEOTIDE SEQUENCE [LARGE SCALE GENOMIC DNA]</scope>
    <source>
        <strain evidence="8">NRRL 1555(-)</strain>
    </source>
</reference>
<dbReference type="InterPro" id="IPR015915">
    <property type="entry name" value="Kelch-typ_b-propeller"/>
</dbReference>
<keyword evidence="4" id="KW-1133">Transmembrane helix</keyword>
<dbReference type="STRING" id="763407.A0A167KZM7"/>
<feature type="transmembrane region" description="Helical" evidence="4">
    <location>
        <begin position="373"/>
        <end position="395"/>
    </location>
</feature>
<protein>
    <recommendedName>
        <fullName evidence="6">Attractin/MKLN-like beta-propeller domain-containing protein</fullName>
    </recommendedName>
</protein>
<dbReference type="AlphaFoldDB" id="A0A167KZM7"/>
<organism evidence="7 8">
    <name type="scientific">Phycomyces blakesleeanus (strain ATCC 8743b / DSM 1359 / FGSC 10004 / NBRC 33097 / NRRL 1555)</name>
    <dbReference type="NCBI Taxonomy" id="763407"/>
    <lineage>
        <taxon>Eukaryota</taxon>
        <taxon>Fungi</taxon>
        <taxon>Fungi incertae sedis</taxon>
        <taxon>Mucoromycota</taxon>
        <taxon>Mucoromycotina</taxon>
        <taxon>Mucoromycetes</taxon>
        <taxon>Mucorales</taxon>
        <taxon>Phycomycetaceae</taxon>
        <taxon>Phycomyces</taxon>
    </lineage>
</organism>
<feature type="domain" description="Attractin/MKLN-like beta-propeller" evidence="6">
    <location>
        <begin position="35"/>
        <end position="281"/>
    </location>
</feature>
<proteinExistence type="predicted"/>
<dbReference type="InterPro" id="IPR056737">
    <property type="entry name" value="Beta-prop_ATRN-MKLN-like"/>
</dbReference>
<accession>A0A167KZM7</accession>
<gene>
    <name evidence="7" type="ORF">PHYBLDRAFT_188403</name>
</gene>
<keyword evidence="8" id="KW-1185">Reference proteome</keyword>
<dbReference type="VEuPathDB" id="FungiDB:PHYBLDRAFT_188403"/>
<dbReference type="OrthoDB" id="432528at2759"/>
<dbReference type="SUPFAM" id="SSF117281">
    <property type="entry name" value="Kelch motif"/>
    <property type="match status" value="1"/>
</dbReference>
<dbReference type="GeneID" id="29000403"/>
<feature type="transmembrane region" description="Helical" evidence="4">
    <location>
        <begin position="692"/>
        <end position="712"/>
    </location>
</feature>
<evidence type="ECO:0000256" key="2">
    <source>
        <dbReference type="ARBA" id="ARBA00022737"/>
    </source>
</evidence>
<feature type="chain" id="PRO_5007889613" description="Attractin/MKLN-like beta-propeller domain-containing protein" evidence="5">
    <location>
        <begin position="20"/>
        <end position="902"/>
    </location>
</feature>
<feature type="signal peptide" evidence="5">
    <location>
        <begin position="1"/>
        <end position="19"/>
    </location>
</feature>
<dbReference type="Proteomes" id="UP000077315">
    <property type="component" value="Unassembled WGS sequence"/>
</dbReference>
<evidence type="ECO:0000259" key="6">
    <source>
        <dbReference type="Pfam" id="PF24981"/>
    </source>
</evidence>
<sequence>MMKPFTFLLALAWLSSVHGYFYVPNFMASLPFKGGMSYAQVNSSIVMFGGENATTSFTNNLYQLTQTETSFTWNTLPQQNPPEGSVYGQSVVSSTGTSLLQLGGITQSAVAYLSLNTTVPMPLQLHMYSFATGAWSSPNITGAPVNRNRFSATIDSSNKIYIYGGALIQGTVLSDLWVLDANAGTYTQLQPTDVGHYGHTTSILSDGRLVVLGGVSPTLVNGQAVLKLAPMNMAYVYDPKAATWTKQQLNPYGANYPTTRSGHTASVTSDGKIILFGGDNGGTPRSKLYLNNVATLDTNTWTWSFPEPAGIPPSRRTNCIGAILDGKHLTVAFGEALNSYYNDINVMSIDDSAWLQSFGAVQKSSKSGISTGVIVGVTIAAVALVAIILFLLWRFKSYVIWLAKRIHADIWKPRSGEPVWAETTRIIFQVFFLFLFVMFLVFVIKQAVDSPNVTQRIEVASAEVETPDVRFCFDGYPTYPIASDTRNPGVVCQTNTGYSCSSYIQPLNMSVFEPTFADKLGAVSCYLFRSDPSFKMSATSGDNNGSHLIFSFFGDNTITSGRVHVSIFPKSMDPNVKVYGINDEVPVLISDQDVLNWQNAERNDLQATNVYTIEPFSYSAMSYDIIDHRYMQPVGWNYVGFLPIYNHTSEVDSNFRQEAPNPNYVALGHSDIGLIAVIPNTWASLTDREVKMYTLVNALGFVGGIFGLLVAAQTWMFGFRPRSPWGVVHRWSVGDMRRSLLRGLQSKFKTTDAGIPLIHPVHKRFSVNNLQDLGGESEEQRIERVEERMQTLEMLFKAYYVDDEVFRSLDNANHASKDGYLNNPRSGPGGPGARGVPTAISQDNHHAMFPETEKVDGPGGGYNKPGFSHMFNNRQSVVSLSSDSNSQRHLNPRPDNVPLNDM</sequence>
<keyword evidence="5" id="KW-0732">Signal</keyword>
<keyword evidence="1" id="KW-0880">Kelch repeat</keyword>
<dbReference type="Pfam" id="PF24981">
    <property type="entry name" value="Beta-prop_ATRN-LZTR1"/>
    <property type="match status" value="1"/>
</dbReference>
<dbReference type="PANTHER" id="PTHR23244">
    <property type="entry name" value="KELCH REPEAT DOMAIN"/>
    <property type="match status" value="1"/>
</dbReference>
<feature type="region of interest" description="Disordered" evidence="3">
    <location>
        <begin position="815"/>
        <end position="902"/>
    </location>
</feature>
<dbReference type="Gene3D" id="2.120.10.80">
    <property type="entry name" value="Kelch-type beta propeller"/>
    <property type="match status" value="2"/>
</dbReference>
<dbReference type="InParanoid" id="A0A167KZM7"/>
<dbReference type="EMBL" id="KV440992">
    <property type="protein sequence ID" value="OAD69246.1"/>
    <property type="molecule type" value="Genomic_DNA"/>
</dbReference>
<feature type="compositionally biased region" description="Basic and acidic residues" evidence="3">
    <location>
        <begin position="843"/>
        <end position="856"/>
    </location>
</feature>
<keyword evidence="4" id="KW-0472">Membrane</keyword>